<dbReference type="CDD" id="cd13530">
    <property type="entry name" value="PBP2_peptides_like"/>
    <property type="match status" value="1"/>
</dbReference>
<dbReference type="SMART" id="SM00062">
    <property type="entry name" value="PBPb"/>
    <property type="match status" value="1"/>
</dbReference>
<comment type="caution">
    <text evidence="4">The sequence shown here is derived from an EMBL/GenBank/DDBJ whole genome shotgun (WGS) entry which is preliminary data.</text>
</comment>
<accession>A0ABW4GFG8</accession>
<dbReference type="RefSeq" id="WP_219536867.1">
    <property type="nucleotide sequence ID" value="NZ_JAHKRM010000033.1"/>
</dbReference>
<evidence type="ECO:0000256" key="2">
    <source>
        <dbReference type="SAM" id="MobiDB-lite"/>
    </source>
</evidence>
<evidence type="ECO:0000256" key="1">
    <source>
        <dbReference type="ARBA" id="ARBA00022729"/>
    </source>
</evidence>
<dbReference type="PANTHER" id="PTHR35936">
    <property type="entry name" value="MEMBRANE-BOUND LYTIC MUREIN TRANSGLYCOSYLASE F"/>
    <property type="match status" value="1"/>
</dbReference>
<protein>
    <submittedName>
        <fullName evidence="4">Substrate-binding periplasmic protein</fullName>
    </submittedName>
</protein>
<keyword evidence="5" id="KW-1185">Reference proteome</keyword>
<dbReference type="Proteomes" id="UP001597097">
    <property type="component" value="Unassembled WGS sequence"/>
</dbReference>
<sequence length="261" mass="29000">MLKVAVQPYMPYTAVRGQDLVGIDSEILQAVAKKLNLKLEPQVTDFSGMLGNVQARRVDISIGGIAWSKERQAQGLFTDPPYYSPPAMAVHGDKQYATVANLEGLPLGTVTGYVWVKSIEAIPGAKLHAYPDAQGVFNDLSAGRIQVGFLDPLLIIYTQQKRPDMRFSTRYLTAPTDDEVKKQAAYEYLRPYMTSFYIPKEEPKLEQAVSQAIRGMYANGEMAALIKKYGGDAQQFLKPSPWMAQQRRGVDRPAGWQPPSL</sequence>
<feature type="domain" description="Solute-binding protein family 3/N-terminal" evidence="3">
    <location>
        <begin position="1"/>
        <end position="233"/>
    </location>
</feature>
<feature type="region of interest" description="Disordered" evidence="2">
    <location>
        <begin position="240"/>
        <end position="261"/>
    </location>
</feature>
<gene>
    <name evidence="4" type="ORF">ACFSJ0_29770</name>
</gene>
<dbReference type="EMBL" id="JBHUCM010000025">
    <property type="protein sequence ID" value="MFD1541275.1"/>
    <property type="molecule type" value="Genomic_DNA"/>
</dbReference>
<proteinExistence type="predicted"/>
<dbReference type="Pfam" id="PF00497">
    <property type="entry name" value="SBP_bac_3"/>
    <property type="match status" value="1"/>
</dbReference>
<evidence type="ECO:0000313" key="5">
    <source>
        <dbReference type="Proteomes" id="UP001597097"/>
    </source>
</evidence>
<evidence type="ECO:0000313" key="4">
    <source>
        <dbReference type="EMBL" id="MFD1541275.1"/>
    </source>
</evidence>
<name>A0ABW4GFG8_9ACTN</name>
<organism evidence="4 5">
    <name type="scientific">Nonomuraea guangzhouensis</name>
    <dbReference type="NCBI Taxonomy" id="1291555"/>
    <lineage>
        <taxon>Bacteria</taxon>
        <taxon>Bacillati</taxon>
        <taxon>Actinomycetota</taxon>
        <taxon>Actinomycetes</taxon>
        <taxon>Streptosporangiales</taxon>
        <taxon>Streptosporangiaceae</taxon>
        <taxon>Nonomuraea</taxon>
    </lineage>
</organism>
<keyword evidence="1" id="KW-0732">Signal</keyword>
<reference evidence="5" key="1">
    <citation type="journal article" date="2019" name="Int. J. Syst. Evol. Microbiol.">
        <title>The Global Catalogue of Microorganisms (GCM) 10K type strain sequencing project: providing services to taxonomists for standard genome sequencing and annotation.</title>
        <authorList>
            <consortium name="The Broad Institute Genomics Platform"/>
            <consortium name="The Broad Institute Genome Sequencing Center for Infectious Disease"/>
            <person name="Wu L."/>
            <person name="Ma J."/>
        </authorList>
    </citation>
    <scope>NUCLEOTIDE SEQUENCE [LARGE SCALE GENOMIC DNA]</scope>
    <source>
        <strain evidence="5">CGMCC 1.15399</strain>
    </source>
</reference>
<evidence type="ECO:0000259" key="3">
    <source>
        <dbReference type="SMART" id="SM00062"/>
    </source>
</evidence>
<dbReference type="PANTHER" id="PTHR35936:SF32">
    <property type="entry name" value="MEMBRANE-BOUND LYTIC MUREIN TRANSGLYCOSYLASE F"/>
    <property type="match status" value="1"/>
</dbReference>
<dbReference type="InterPro" id="IPR001638">
    <property type="entry name" value="Solute-binding_3/MltF_N"/>
</dbReference>